<accession>A0A5A7MWM8</accession>
<comment type="caution">
    <text evidence="2">The sequence shown here is derived from an EMBL/GenBank/DDBJ whole genome shotgun (WGS) entry which is preliminary data.</text>
</comment>
<evidence type="ECO:0000313" key="2">
    <source>
        <dbReference type="EMBL" id="GER00258.1"/>
    </source>
</evidence>
<organism evidence="2 4">
    <name type="scientific">Iodidimonas gelatinilytica</name>
    <dbReference type="NCBI Taxonomy" id="1236966"/>
    <lineage>
        <taxon>Bacteria</taxon>
        <taxon>Pseudomonadati</taxon>
        <taxon>Pseudomonadota</taxon>
        <taxon>Alphaproteobacteria</taxon>
        <taxon>Iodidimonadales</taxon>
        <taxon>Iodidimonadaceae</taxon>
        <taxon>Iodidimonas</taxon>
    </lineage>
</organism>
<evidence type="ECO:0000313" key="3">
    <source>
        <dbReference type="Proteomes" id="UP000322084"/>
    </source>
</evidence>
<dbReference type="Proteomes" id="UP000325187">
    <property type="component" value="Unassembled WGS sequence"/>
</dbReference>
<evidence type="ECO:0000313" key="4">
    <source>
        <dbReference type="Proteomes" id="UP000325187"/>
    </source>
</evidence>
<dbReference type="EMBL" id="BKCL01000001">
    <property type="protein sequence ID" value="GEQ96411.1"/>
    <property type="molecule type" value="Genomic_DNA"/>
</dbReference>
<accession>A0A5A7MK85</accession>
<reference evidence="3 4" key="1">
    <citation type="submission" date="2019-09" db="EMBL/GenBank/DDBJ databases">
        <title>NBRP : Genome information of microbial organism related human and environment.</title>
        <authorList>
            <person name="Hattori M."/>
            <person name="Oshima K."/>
            <person name="Inaba H."/>
            <person name="Suda W."/>
            <person name="Sakamoto M."/>
            <person name="Iino T."/>
            <person name="Kitahara M."/>
            <person name="Oshida Y."/>
            <person name="Iida T."/>
            <person name="Kudo T."/>
            <person name="Itoh T."/>
            <person name="Ohkuma M."/>
        </authorList>
    </citation>
    <scope>NUCLEOTIDE SEQUENCE [LARGE SCALE GENOMIC DNA]</scope>
    <source>
        <strain evidence="1 3">Hi-2</strain>
        <strain evidence="2 4">Mie-1</strain>
    </source>
</reference>
<dbReference type="EMBL" id="BKCM01000003">
    <property type="protein sequence ID" value="GER00258.1"/>
    <property type="molecule type" value="Genomic_DNA"/>
</dbReference>
<dbReference type="AlphaFoldDB" id="A0A5A7MWM8"/>
<dbReference type="RefSeq" id="WP_149999141.1">
    <property type="nucleotide sequence ID" value="NZ_BKCL01000001.1"/>
</dbReference>
<dbReference type="PROSITE" id="PS51257">
    <property type="entry name" value="PROKAR_LIPOPROTEIN"/>
    <property type="match status" value="1"/>
</dbReference>
<protein>
    <recommendedName>
        <fullName evidence="5">Lipoprotein</fullName>
    </recommendedName>
</protein>
<proteinExistence type="predicted"/>
<evidence type="ECO:0000313" key="1">
    <source>
        <dbReference type="EMBL" id="GEQ96411.1"/>
    </source>
</evidence>
<dbReference type="Proteomes" id="UP000322084">
    <property type="component" value="Unassembled WGS sequence"/>
</dbReference>
<keyword evidence="4" id="KW-1185">Reference proteome</keyword>
<name>A0A5A7MWM8_9PROT</name>
<evidence type="ECO:0008006" key="5">
    <source>
        <dbReference type="Google" id="ProtNLM"/>
    </source>
</evidence>
<sequence>MLSSRLLVIIPIVLGGGSLASCGELREQSEPNSKQMEAALRHHYDLMAQAVGPMDFEVEREIRETFDETLDDETDEEDVQIVQPRDREDCTEMQMIIRKPNGEETTETFRVPCDVLDKARIGLEEGLRAMEEAFDESAVVFSRKMARFSPGEFDHAKKIACVAAKERPGYVCDSRVWMSFGKGEPRAHMVTARFVYDGDDWLALEVDDSRFR</sequence>
<gene>
    <name evidence="1" type="ORF">JCM17844_00480</name>
    <name evidence="2" type="ORF">JCM17845_08810</name>
</gene>